<dbReference type="AlphaFoldDB" id="A0A3E5BS48"/>
<reference evidence="9 10" key="1">
    <citation type="submission" date="2018-08" db="EMBL/GenBank/DDBJ databases">
        <title>A genome reference for cultivated species of the human gut microbiota.</title>
        <authorList>
            <person name="Zou Y."/>
            <person name="Xue W."/>
            <person name="Luo G."/>
        </authorList>
    </citation>
    <scope>NUCLEOTIDE SEQUENCE [LARGE SCALE GENOMIC DNA]</scope>
    <source>
        <strain evidence="9 10">OM05-15BH</strain>
    </source>
</reference>
<dbReference type="Pfam" id="PF17851">
    <property type="entry name" value="GH43_C2"/>
    <property type="match status" value="1"/>
</dbReference>
<dbReference type="SUPFAM" id="SSF75005">
    <property type="entry name" value="Arabinanase/levansucrase/invertase"/>
    <property type="match status" value="1"/>
</dbReference>
<name>A0A3E5BS48_9BACE</name>
<evidence type="ECO:0000256" key="3">
    <source>
        <dbReference type="ARBA" id="ARBA00023295"/>
    </source>
</evidence>
<organism evidence="9 10">
    <name type="scientific">Bacteroides oleiciplenus</name>
    <dbReference type="NCBI Taxonomy" id="626931"/>
    <lineage>
        <taxon>Bacteria</taxon>
        <taxon>Pseudomonadati</taxon>
        <taxon>Bacteroidota</taxon>
        <taxon>Bacteroidia</taxon>
        <taxon>Bacteroidales</taxon>
        <taxon>Bacteroidaceae</taxon>
        <taxon>Bacteroides</taxon>
    </lineage>
</organism>
<keyword evidence="7" id="KW-0732">Signal</keyword>
<keyword evidence="2 6" id="KW-0378">Hydrolase</keyword>
<evidence type="ECO:0000313" key="9">
    <source>
        <dbReference type="EMBL" id="RGN40444.1"/>
    </source>
</evidence>
<dbReference type="InterPro" id="IPR051795">
    <property type="entry name" value="Glycosyl_Hydrlase_43"/>
</dbReference>
<evidence type="ECO:0000313" key="10">
    <source>
        <dbReference type="Proteomes" id="UP000260983"/>
    </source>
</evidence>
<evidence type="ECO:0000256" key="5">
    <source>
        <dbReference type="PIRSR" id="PIRSR606710-2"/>
    </source>
</evidence>
<feature type="domain" description="Beta-xylosidase C-terminal Concanavalin A-like" evidence="8">
    <location>
        <begin position="348"/>
        <end position="539"/>
    </location>
</feature>
<keyword evidence="3 6" id="KW-0326">Glycosidase</keyword>
<sequence length="542" mass="61463">MKNLFLFLVFIGWFTSYPASAQSQNHETATFRNPIISGFHPDPSICRVGNDYYLVTSSFEWFPGIPIYHSKDLMHWQQIGHVLTRPSQLQMTDGLRHSNGLWAPTIRHHKGKYYVICTAQQAGGNFYVTADRPEGPYSEPIFLTDAPGIDPSLFFDEDGTCWYTGSINDTPEQDKYQNEDRIYLQQLDLTQGKLIGERHILTSGHAINAPYCEAPHLYKINTKYYLIVAEGGTWENHAITVFTADKVTGPYTPGYANPVMTHRHLGKDIDITTIGHADLVQTPQGDWWAVMLGVRPLKGYTMLGRETFLTPVSFQEGWPVFNPEVGRVLATEKATGLSPVLFEKEAARDDFNEDSLRLCWNFLRTPFEKWYSLENGMLTMNVRPNSIHEDTNPSLIARRIEHFNFTAQLCMEFNPRKSEEAGMIVLQNSSHHYKVVLCREANRQVVKLIKRERGQEATVASLPWKARKCFIKLVAQGLDYHFYAGDSEEKMQALGGTQDASINSSNKAGGFIGPFIGMYTSSNGQKSSNKVSFDFFEYQANE</sequence>
<dbReference type="InterPro" id="IPR006710">
    <property type="entry name" value="Glyco_hydro_43"/>
</dbReference>
<evidence type="ECO:0000259" key="8">
    <source>
        <dbReference type="Pfam" id="PF17851"/>
    </source>
</evidence>
<dbReference type="Pfam" id="PF04616">
    <property type="entry name" value="Glyco_hydro_43"/>
    <property type="match status" value="1"/>
</dbReference>
<proteinExistence type="inferred from homology"/>
<evidence type="ECO:0000256" key="1">
    <source>
        <dbReference type="ARBA" id="ARBA00009865"/>
    </source>
</evidence>
<feature type="chain" id="PRO_5017670610" evidence="7">
    <location>
        <begin position="22"/>
        <end position="542"/>
    </location>
</feature>
<dbReference type="EMBL" id="QSUL01000001">
    <property type="protein sequence ID" value="RGN40444.1"/>
    <property type="molecule type" value="Genomic_DNA"/>
</dbReference>
<evidence type="ECO:0000256" key="2">
    <source>
        <dbReference type="ARBA" id="ARBA00022801"/>
    </source>
</evidence>
<protein>
    <submittedName>
        <fullName evidence="9">Glycoside hydrolase family 43 protein</fullName>
    </submittedName>
</protein>
<dbReference type="SUPFAM" id="SSF49899">
    <property type="entry name" value="Concanavalin A-like lectins/glucanases"/>
    <property type="match status" value="1"/>
</dbReference>
<dbReference type="PANTHER" id="PTHR42812:SF12">
    <property type="entry name" value="BETA-XYLOSIDASE-RELATED"/>
    <property type="match status" value="1"/>
</dbReference>
<dbReference type="Proteomes" id="UP000260983">
    <property type="component" value="Unassembled WGS sequence"/>
</dbReference>
<dbReference type="GO" id="GO:0005975">
    <property type="term" value="P:carbohydrate metabolic process"/>
    <property type="evidence" value="ECO:0007669"/>
    <property type="project" value="InterPro"/>
</dbReference>
<dbReference type="InterPro" id="IPR041542">
    <property type="entry name" value="GH43_C2"/>
</dbReference>
<feature type="active site" description="Proton donor" evidence="4">
    <location>
        <position position="213"/>
    </location>
</feature>
<evidence type="ECO:0000256" key="7">
    <source>
        <dbReference type="SAM" id="SignalP"/>
    </source>
</evidence>
<dbReference type="RefSeq" id="WP_117723156.1">
    <property type="nucleotide sequence ID" value="NZ_QSUL01000001.1"/>
</dbReference>
<dbReference type="CDD" id="cd18617">
    <property type="entry name" value="GH43_XynB-like"/>
    <property type="match status" value="1"/>
</dbReference>
<evidence type="ECO:0000256" key="4">
    <source>
        <dbReference type="PIRSR" id="PIRSR606710-1"/>
    </source>
</evidence>
<dbReference type="Gene3D" id="2.115.10.20">
    <property type="entry name" value="Glycosyl hydrolase domain, family 43"/>
    <property type="match status" value="1"/>
</dbReference>
<feature type="active site" description="Proton acceptor" evidence="4">
    <location>
        <position position="42"/>
    </location>
</feature>
<dbReference type="PANTHER" id="PTHR42812">
    <property type="entry name" value="BETA-XYLOSIDASE"/>
    <property type="match status" value="1"/>
</dbReference>
<feature type="site" description="Important for catalytic activity, responsible for pKa modulation of the active site Glu and correct orientation of both the proton donor and substrate" evidence="5">
    <location>
        <position position="150"/>
    </location>
</feature>
<evidence type="ECO:0000256" key="6">
    <source>
        <dbReference type="RuleBase" id="RU361187"/>
    </source>
</evidence>
<accession>A0A3E5BS48</accession>
<comment type="caution">
    <text evidence="9">The sequence shown here is derived from an EMBL/GenBank/DDBJ whole genome shotgun (WGS) entry which is preliminary data.</text>
</comment>
<dbReference type="InterPro" id="IPR023296">
    <property type="entry name" value="Glyco_hydro_beta-prop_sf"/>
</dbReference>
<feature type="signal peptide" evidence="7">
    <location>
        <begin position="1"/>
        <end position="21"/>
    </location>
</feature>
<dbReference type="Gene3D" id="2.60.120.200">
    <property type="match status" value="1"/>
</dbReference>
<comment type="similarity">
    <text evidence="1 6">Belongs to the glycosyl hydrolase 43 family.</text>
</comment>
<dbReference type="GO" id="GO:0004553">
    <property type="term" value="F:hydrolase activity, hydrolyzing O-glycosyl compounds"/>
    <property type="evidence" value="ECO:0007669"/>
    <property type="project" value="InterPro"/>
</dbReference>
<gene>
    <name evidence="9" type="ORF">DXB65_02110</name>
</gene>
<dbReference type="InterPro" id="IPR013320">
    <property type="entry name" value="ConA-like_dom_sf"/>
</dbReference>